<sequence length="277" mass="31026">MSQYRYGLKHSLLLILLSLCMASCEDVINPDLPTSDPQLVIDALLGYNANNGNPITAGQIKLTLTAPFLVNDVPAAVNAQVKLIDESTGQEYPLSESETGVFDLGMPTLQFGREYTLEVMYQGETYRATQQLVNGTVIDNLEQADGFLFDEEEETEVKVTFTDIPNQRNYYFFAFGFENFLVVDDEFFQNQQLTFSYFYEDINPGRLITVTLFGVDKDFANYAEQVLTQAGEEGNSGPFSVPVSNVRGNIINTTNPNHPPFGYFVLSEFNTRSLTIE</sequence>
<name>A0ABT0PNW5_9FLAO</name>
<keyword evidence="1" id="KW-0732">Signal</keyword>
<evidence type="ECO:0000256" key="1">
    <source>
        <dbReference type="SAM" id="SignalP"/>
    </source>
</evidence>
<dbReference type="Proteomes" id="UP001203607">
    <property type="component" value="Unassembled WGS sequence"/>
</dbReference>
<comment type="caution">
    <text evidence="2">The sequence shown here is derived from an EMBL/GenBank/DDBJ whole genome shotgun (WGS) entry which is preliminary data.</text>
</comment>
<organism evidence="2 3">
    <name type="scientific">Flagellimonas spongiicola</name>
    <dbReference type="NCBI Taxonomy" id="2942208"/>
    <lineage>
        <taxon>Bacteria</taxon>
        <taxon>Pseudomonadati</taxon>
        <taxon>Bacteroidota</taxon>
        <taxon>Flavobacteriia</taxon>
        <taxon>Flavobacteriales</taxon>
        <taxon>Flavobacteriaceae</taxon>
        <taxon>Flagellimonas</taxon>
    </lineage>
</organism>
<dbReference type="EMBL" id="JAMFMA010000001">
    <property type="protein sequence ID" value="MCL6273054.1"/>
    <property type="molecule type" value="Genomic_DNA"/>
</dbReference>
<dbReference type="Pfam" id="PF14054">
    <property type="entry name" value="DUF4249"/>
    <property type="match status" value="1"/>
</dbReference>
<evidence type="ECO:0000313" key="3">
    <source>
        <dbReference type="Proteomes" id="UP001203607"/>
    </source>
</evidence>
<dbReference type="InterPro" id="IPR025345">
    <property type="entry name" value="DUF4249"/>
</dbReference>
<feature type="chain" id="PRO_5046388135" evidence="1">
    <location>
        <begin position="23"/>
        <end position="277"/>
    </location>
</feature>
<reference evidence="2 3" key="1">
    <citation type="submission" date="2022-05" db="EMBL/GenBank/DDBJ databases">
        <authorList>
            <person name="Park J.-S."/>
        </authorList>
    </citation>
    <scope>NUCLEOTIDE SEQUENCE [LARGE SCALE GENOMIC DNA]</scope>
    <source>
        <strain evidence="2 3">2012CJ35-5</strain>
    </source>
</reference>
<protein>
    <submittedName>
        <fullName evidence="2">DUF4249 domain-containing protein</fullName>
    </submittedName>
</protein>
<dbReference type="RefSeq" id="WP_249656229.1">
    <property type="nucleotide sequence ID" value="NZ_JAMFMA010000001.1"/>
</dbReference>
<keyword evidence="3" id="KW-1185">Reference proteome</keyword>
<feature type="signal peptide" evidence="1">
    <location>
        <begin position="1"/>
        <end position="22"/>
    </location>
</feature>
<proteinExistence type="predicted"/>
<accession>A0ABT0PNW5</accession>
<evidence type="ECO:0000313" key="2">
    <source>
        <dbReference type="EMBL" id="MCL6273054.1"/>
    </source>
</evidence>
<gene>
    <name evidence="2" type="ORF">M3P19_03485</name>
</gene>